<dbReference type="InterPro" id="IPR059226">
    <property type="entry name" value="Choice_anch_Q_dom"/>
</dbReference>
<dbReference type="InterPro" id="IPR011050">
    <property type="entry name" value="Pectin_lyase_fold/virulence"/>
</dbReference>
<feature type="domain" description="Ig-like" evidence="2">
    <location>
        <begin position="495"/>
        <end position="577"/>
    </location>
</feature>
<dbReference type="PROSITE" id="PS50835">
    <property type="entry name" value="IG_LIKE"/>
    <property type="match status" value="1"/>
</dbReference>
<dbReference type="EMBL" id="JACXAA010000028">
    <property type="protein sequence ID" value="MBD2757705.1"/>
    <property type="molecule type" value="Genomic_DNA"/>
</dbReference>
<dbReference type="Gene3D" id="2.160.20.10">
    <property type="entry name" value="Single-stranded right-handed beta-helix, Pectin lyase-like"/>
    <property type="match status" value="3"/>
</dbReference>
<evidence type="ECO:0000313" key="4">
    <source>
        <dbReference type="Proteomes" id="UP000653797"/>
    </source>
</evidence>
<comment type="caution">
    <text evidence="3">The sequence shown here is derived from an EMBL/GenBank/DDBJ whole genome shotgun (WGS) entry which is preliminary data.</text>
</comment>
<feature type="region of interest" description="Disordered" evidence="1">
    <location>
        <begin position="1215"/>
        <end position="1234"/>
    </location>
</feature>
<proteinExistence type="predicted"/>
<feature type="compositionally biased region" description="Low complexity" evidence="1">
    <location>
        <begin position="1146"/>
        <end position="1165"/>
    </location>
</feature>
<dbReference type="PANTHER" id="PTHR11319:SF35">
    <property type="entry name" value="OUTER MEMBRANE PROTEIN PMPC-RELATED"/>
    <property type="match status" value="1"/>
</dbReference>
<dbReference type="RefSeq" id="WP_191043329.1">
    <property type="nucleotide sequence ID" value="NZ_JACXAA010000028.1"/>
</dbReference>
<dbReference type="AlphaFoldDB" id="A0A927GHI9"/>
<gene>
    <name evidence="3" type="ORF">IC230_32850</name>
</gene>
<dbReference type="SUPFAM" id="SSF48726">
    <property type="entry name" value="Immunoglobulin"/>
    <property type="match status" value="1"/>
</dbReference>
<dbReference type="CDD" id="cd00096">
    <property type="entry name" value="Ig"/>
    <property type="match status" value="1"/>
</dbReference>
<organism evidence="3 4">
    <name type="scientific">Spirosoma validum</name>
    <dbReference type="NCBI Taxonomy" id="2771355"/>
    <lineage>
        <taxon>Bacteria</taxon>
        <taxon>Pseudomonadati</taxon>
        <taxon>Bacteroidota</taxon>
        <taxon>Cytophagia</taxon>
        <taxon>Cytophagales</taxon>
        <taxon>Cytophagaceae</taxon>
        <taxon>Spirosoma</taxon>
    </lineage>
</organism>
<dbReference type="Gene3D" id="2.60.40.10">
    <property type="entry name" value="Immunoglobulins"/>
    <property type="match status" value="1"/>
</dbReference>
<feature type="compositionally biased region" description="Polar residues" evidence="1">
    <location>
        <begin position="1133"/>
        <end position="1145"/>
    </location>
</feature>
<name>A0A927GHI9_9BACT</name>
<reference evidence="3" key="1">
    <citation type="submission" date="2020-09" db="EMBL/GenBank/DDBJ databases">
        <authorList>
            <person name="Kim M.K."/>
        </authorList>
    </citation>
    <scope>NUCLEOTIDE SEQUENCE</scope>
    <source>
        <strain evidence="3">BT704</strain>
    </source>
</reference>
<dbReference type="SMART" id="SM00409">
    <property type="entry name" value="IG"/>
    <property type="match status" value="1"/>
</dbReference>
<dbReference type="SUPFAM" id="SSF51126">
    <property type="entry name" value="Pectin lyase-like"/>
    <property type="match status" value="3"/>
</dbReference>
<sequence>MKPSFYELNPWVKTLLVLIVLSALGGPSQAQTIRYVSTTGTATDPASATSWAASTTALQGAIDASNPGDQVWIAGGTYKQVIPLVLNTLLDTLNLPTEVLNLLNQDNGFRMKNGVAIYGGFTGQEARLDQRPTSSPSSTILSGDIIIPGGLVGPGLKSRHVIYNTGLDHTAVLDGVVITAGGGGANQLLVSLSTGLGGGICNLNSSPRFMNCLIQGNTGTQGGGVYNESSSPQFTNCTIQGNTISGPIAILSGAGGGMTNKSSSPVLTNCRIIDNASVVQGGGLYNDRSSPLLINCVISGNSANQGGGVASINYSSPRFVNSLIRDNSAGLVGAGIYDEASNLTMTNCTITANRGGTASAIFHGTGLQGLSPGPIWLTNCIIYNSGTFVFEPTAAHASYCLFGKRTNTDRYGFPIPPPQGTGNLILDEATDAYPFVSYFDATLIACSPAINAGDPNATTDTNGSTDLAGNPRLVDSAIDMGAYEFAGLGSAGGFPIRILQQPASGSAVTASSTVTATVGVSGSNPTYQWYKNDLNSPVSGQTSATLTLTNVQLSDEGVYFAVVTGCNALTSTSFFLNLELPIRYVKVGGTGYGSSWTDAAGDLQAMINKLGQHQVYVAGGRYTSSASPGSFIMRNGVAIYGGFNPDTPESSPANRASVNPLTNLPFSTTLTANLPSSTTTVITNPGNVLVNVITNRDLDHTAILDGFIITGGYANGSSGTNNLGGGLYNSNSNPRLLNCILRQNTAQGNGGGLYNTNSSPTLINCSVQANQALGNGGGLYNVNFSSPQLINCLLWGNTASLGKAIDNLNYSRPTLTNCISWNHDGPSAFLNEDGNSSLTASFCLIEPDATNYNGSNTLTGDPRFVNAAGGNFRLMAGSPAVNAGSPDAYTAASGPATDLAGQSRLSGGVIDLGPYEYQALPTPPIRYVRQNGTGDGTSWASAAGDLQSQVNAPGVTQVWVAAGTYTPGPDRTDHFSLKNGVSILGGFPPAGTPPLTDRNPASYTTILSGDIGQLGDNTDNSYQVVSNTNSGLDGTAVLEGFLITGGNGNSGGGGVRIENGSPRLVNCLLTGNRAYQGGGLYTAYSSLTLINCTLSGNTADYGGGIYTSRGTVVVINGLIRDNTATSDGGGYVHQQQWGHQPAQRNAQRQLGGPGRGAAQPGQQPQSGQQYCLCQWGSHYVRDQHQQPDLRHSHQLLPDRVNRYRLQLGLGQFDGQQLPLRQPAPFSAPGRLPGR</sequence>
<dbReference type="PANTHER" id="PTHR11319">
    <property type="entry name" value="G PROTEIN-COUPLED RECEPTOR-RELATED"/>
    <property type="match status" value="1"/>
</dbReference>
<dbReference type="Proteomes" id="UP000653797">
    <property type="component" value="Unassembled WGS sequence"/>
</dbReference>
<dbReference type="InterPro" id="IPR013783">
    <property type="entry name" value="Ig-like_fold"/>
</dbReference>
<dbReference type="InterPro" id="IPR006626">
    <property type="entry name" value="PbH1"/>
</dbReference>
<accession>A0A927GHI9</accession>
<dbReference type="SMART" id="SM00710">
    <property type="entry name" value="PbH1"/>
    <property type="match status" value="6"/>
</dbReference>
<feature type="region of interest" description="Disordered" evidence="1">
    <location>
        <begin position="1129"/>
        <end position="1165"/>
    </location>
</feature>
<dbReference type="NCBIfam" id="NF041518">
    <property type="entry name" value="choice_anch_Q"/>
    <property type="match status" value="2"/>
</dbReference>
<keyword evidence="4" id="KW-1185">Reference proteome</keyword>
<dbReference type="InterPro" id="IPR036179">
    <property type="entry name" value="Ig-like_dom_sf"/>
</dbReference>
<dbReference type="InterPro" id="IPR003599">
    <property type="entry name" value="Ig_sub"/>
</dbReference>
<evidence type="ECO:0000313" key="3">
    <source>
        <dbReference type="EMBL" id="MBD2757705.1"/>
    </source>
</evidence>
<dbReference type="InterPro" id="IPR012334">
    <property type="entry name" value="Pectin_lyas_fold"/>
</dbReference>
<protein>
    <recommendedName>
        <fullName evidence="2">Ig-like domain-containing protein</fullName>
    </recommendedName>
</protein>
<evidence type="ECO:0000259" key="2">
    <source>
        <dbReference type="PROSITE" id="PS50835"/>
    </source>
</evidence>
<dbReference type="InterPro" id="IPR007110">
    <property type="entry name" value="Ig-like_dom"/>
</dbReference>
<evidence type="ECO:0000256" key="1">
    <source>
        <dbReference type="SAM" id="MobiDB-lite"/>
    </source>
</evidence>